<gene>
    <name evidence="1" type="ORF">RPERSI_LOCUS7266</name>
</gene>
<proteinExistence type="predicted"/>
<evidence type="ECO:0000313" key="1">
    <source>
        <dbReference type="EMBL" id="CAG8635261.1"/>
    </source>
</evidence>
<dbReference type="EMBL" id="CAJVQC010012143">
    <property type="protein sequence ID" value="CAG8635261.1"/>
    <property type="molecule type" value="Genomic_DNA"/>
</dbReference>
<dbReference type="Proteomes" id="UP000789920">
    <property type="component" value="Unassembled WGS sequence"/>
</dbReference>
<protein>
    <submittedName>
        <fullName evidence="1">2632_t:CDS:1</fullName>
    </submittedName>
</protein>
<name>A0ACA9NDA9_9GLOM</name>
<evidence type="ECO:0000313" key="2">
    <source>
        <dbReference type="Proteomes" id="UP000789920"/>
    </source>
</evidence>
<feature type="non-terminal residue" evidence="1">
    <location>
        <position position="104"/>
    </location>
</feature>
<comment type="caution">
    <text evidence="1">The sequence shown here is derived from an EMBL/GenBank/DDBJ whole genome shotgun (WGS) entry which is preliminary data.</text>
</comment>
<keyword evidence="2" id="KW-1185">Reference proteome</keyword>
<reference evidence="1" key="1">
    <citation type="submission" date="2021-06" db="EMBL/GenBank/DDBJ databases">
        <authorList>
            <person name="Kallberg Y."/>
            <person name="Tangrot J."/>
            <person name="Rosling A."/>
        </authorList>
    </citation>
    <scope>NUCLEOTIDE SEQUENCE</scope>
    <source>
        <strain evidence="1">MA461A</strain>
    </source>
</reference>
<sequence length="104" mass="12194">MPNSTQFSERCFNCSIDKQACHYGESPGMLRCARCKATKKWCLFLCKNCENKKRENENKELENKKRFNPCENCAMTKTDSSENYIIVQKHYIQYPNNSPIEITP</sequence>
<accession>A0ACA9NDA9</accession>
<organism evidence="1 2">
    <name type="scientific">Racocetra persica</name>
    <dbReference type="NCBI Taxonomy" id="160502"/>
    <lineage>
        <taxon>Eukaryota</taxon>
        <taxon>Fungi</taxon>
        <taxon>Fungi incertae sedis</taxon>
        <taxon>Mucoromycota</taxon>
        <taxon>Glomeromycotina</taxon>
        <taxon>Glomeromycetes</taxon>
        <taxon>Diversisporales</taxon>
        <taxon>Gigasporaceae</taxon>
        <taxon>Racocetra</taxon>
    </lineage>
</organism>